<protein>
    <submittedName>
        <fullName evidence="2">Uncharacterized protein</fullName>
    </submittedName>
</protein>
<evidence type="ECO:0000313" key="2">
    <source>
        <dbReference type="EnsemblPlants" id="ONIVA08G02950.1"/>
    </source>
</evidence>
<keyword evidence="3" id="KW-1185">Reference proteome</keyword>
<feature type="region of interest" description="Disordered" evidence="1">
    <location>
        <begin position="1"/>
        <end position="106"/>
    </location>
</feature>
<dbReference type="Proteomes" id="UP000006591">
    <property type="component" value="Chromosome 8"/>
</dbReference>
<sequence>MGRKVALGGRGGRSRPGRRGRQPAGEKRGGGSRQTQTRARRPPDSLAQGRGQGRRRTTGPLGGGVDDGTAVTRYRQWQRRSRVRAPSFASRRRGGRPAVSAHGSGWCSQWRSTCSPSVVYCLSPNVVNLKNNLYVSVL</sequence>
<reference evidence="2" key="2">
    <citation type="submission" date="2018-04" db="EMBL/GenBank/DDBJ databases">
        <title>OnivRS2 (Oryza nivara Reference Sequence Version 2).</title>
        <authorList>
            <person name="Zhang J."/>
            <person name="Kudrna D."/>
            <person name="Lee S."/>
            <person name="Talag J."/>
            <person name="Rajasekar S."/>
            <person name="Welchert J."/>
            <person name="Hsing Y.-I."/>
            <person name="Wing R.A."/>
        </authorList>
    </citation>
    <scope>NUCLEOTIDE SEQUENCE [LARGE SCALE GENOMIC DNA]</scope>
    <source>
        <strain evidence="2">SL10</strain>
    </source>
</reference>
<reference evidence="2" key="1">
    <citation type="submission" date="2015-04" db="UniProtKB">
        <authorList>
            <consortium name="EnsemblPlants"/>
        </authorList>
    </citation>
    <scope>IDENTIFICATION</scope>
    <source>
        <strain evidence="2">SL10</strain>
    </source>
</reference>
<evidence type="ECO:0000313" key="3">
    <source>
        <dbReference type="Proteomes" id="UP000006591"/>
    </source>
</evidence>
<dbReference type="EnsemblPlants" id="ONIVA08G02950.1">
    <property type="protein sequence ID" value="ONIVA08G02950.1"/>
    <property type="gene ID" value="ONIVA08G02950"/>
</dbReference>
<dbReference type="HOGENOM" id="CLU_1858487_0_0_1"/>
<dbReference type="AlphaFoldDB" id="A0A0E0I788"/>
<proteinExistence type="predicted"/>
<name>A0A0E0I788_ORYNI</name>
<dbReference type="Gramene" id="ONIVA08G02950.1">
    <property type="protein sequence ID" value="ONIVA08G02950.1"/>
    <property type="gene ID" value="ONIVA08G02950"/>
</dbReference>
<evidence type="ECO:0000256" key="1">
    <source>
        <dbReference type="SAM" id="MobiDB-lite"/>
    </source>
</evidence>
<accession>A0A0E0I788</accession>
<organism evidence="2">
    <name type="scientific">Oryza nivara</name>
    <name type="common">Indian wild rice</name>
    <name type="synonym">Oryza sativa f. spontanea</name>
    <dbReference type="NCBI Taxonomy" id="4536"/>
    <lineage>
        <taxon>Eukaryota</taxon>
        <taxon>Viridiplantae</taxon>
        <taxon>Streptophyta</taxon>
        <taxon>Embryophyta</taxon>
        <taxon>Tracheophyta</taxon>
        <taxon>Spermatophyta</taxon>
        <taxon>Magnoliopsida</taxon>
        <taxon>Liliopsida</taxon>
        <taxon>Poales</taxon>
        <taxon>Poaceae</taxon>
        <taxon>BOP clade</taxon>
        <taxon>Oryzoideae</taxon>
        <taxon>Oryzeae</taxon>
        <taxon>Oryzinae</taxon>
        <taxon>Oryza</taxon>
    </lineage>
</organism>
<feature type="compositionally biased region" description="Basic residues" evidence="1">
    <location>
        <begin position="12"/>
        <end position="21"/>
    </location>
</feature>